<reference evidence="7" key="1">
    <citation type="journal article" date="2019" name="Int. J. Syst. Evol. Microbiol.">
        <title>The Global Catalogue of Microorganisms (GCM) 10K type strain sequencing project: providing services to taxonomists for standard genome sequencing and annotation.</title>
        <authorList>
            <consortium name="The Broad Institute Genomics Platform"/>
            <consortium name="The Broad Institute Genome Sequencing Center for Infectious Disease"/>
            <person name="Wu L."/>
            <person name="Ma J."/>
        </authorList>
    </citation>
    <scope>NUCLEOTIDE SEQUENCE [LARGE SCALE GENOMIC DNA]</scope>
    <source>
        <strain evidence="7">CGMCC 1.12482</strain>
    </source>
</reference>
<evidence type="ECO:0000256" key="4">
    <source>
        <dbReference type="SAM" id="SignalP"/>
    </source>
</evidence>
<keyword evidence="7" id="KW-1185">Reference proteome</keyword>
<dbReference type="Proteomes" id="UP000638188">
    <property type="component" value="Unassembled WGS sequence"/>
</dbReference>
<sequence>MNKSMLTGIVLGAVVATAGGAFAGYSVLANKTPTHADVTNVDPIKETIKTPREVCQDVAVTRQKPVQDENRILGSVAGAVVGGLLGNQVGGGSGKKIATVAGAAAGGYAGNKTQERMQNNDTYTTTETRCETVYDSSDKIVGYNVDYRIGEETGRVRMSSDPGSKIPLENGELKLSQQ</sequence>
<keyword evidence="4" id="KW-0732">Signal</keyword>
<proteinExistence type="predicted"/>
<dbReference type="RefSeq" id="WP_150278939.1">
    <property type="nucleotide sequence ID" value="NZ_BMFF01000007.1"/>
</dbReference>
<accession>A0ABQ1Q0L7</accession>
<evidence type="ECO:0000256" key="3">
    <source>
        <dbReference type="SAM" id="MobiDB-lite"/>
    </source>
</evidence>
<feature type="domain" description="Glycine zipper 2TM" evidence="5">
    <location>
        <begin position="73"/>
        <end position="113"/>
    </location>
</feature>
<feature type="signal peptide" evidence="4">
    <location>
        <begin position="1"/>
        <end position="23"/>
    </location>
</feature>
<organism evidence="6 7">
    <name type="scientific">Halopseudomonas salina</name>
    <dbReference type="NCBI Taxonomy" id="1323744"/>
    <lineage>
        <taxon>Bacteria</taxon>
        <taxon>Pseudomonadati</taxon>
        <taxon>Pseudomonadota</taxon>
        <taxon>Gammaproteobacteria</taxon>
        <taxon>Pseudomonadales</taxon>
        <taxon>Pseudomonadaceae</taxon>
        <taxon>Halopseudomonas</taxon>
    </lineage>
</organism>
<dbReference type="NCBIfam" id="NF008437">
    <property type="entry name" value="PRK11280.1"/>
    <property type="match status" value="1"/>
</dbReference>
<dbReference type="PANTHER" id="PTHR35603:SF2">
    <property type="entry name" value="OUTER MEMBRANE LIPOPROTEIN"/>
    <property type="match status" value="1"/>
</dbReference>
<dbReference type="Pfam" id="PF05433">
    <property type="entry name" value="Rick_17kDa_Anti"/>
    <property type="match status" value="1"/>
</dbReference>
<comment type="subcellular location">
    <subcellularLocation>
        <location evidence="1">Membrane</location>
    </subcellularLocation>
</comment>
<evidence type="ECO:0000259" key="5">
    <source>
        <dbReference type="Pfam" id="PF05433"/>
    </source>
</evidence>
<name>A0ABQ1Q0L7_9GAMM</name>
<dbReference type="InterPro" id="IPR008816">
    <property type="entry name" value="Gly_zipper_2TM_dom"/>
</dbReference>
<evidence type="ECO:0000313" key="7">
    <source>
        <dbReference type="Proteomes" id="UP000638188"/>
    </source>
</evidence>
<evidence type="ECO:0000256" key="1">
    <source>
        <dbReference type="ARBA" id="ARBA00004370"/>
    </source>
</evidence>
<protein>
    <recommendedName>
        <fullName evidence="5">Glycine zipper 2TM domain-containing protein</fullName>
    </recommendedName>
</protein>
<feature type="region of interest" description="Disordered" evidence="3">
    <location>
        <begin position="153"/>
        <end position="178"/>
    </location>
</feature>
<evidence type="ECO:0000256" key="2">
    <source>
        <dbReference type="ARBA" id="ARBA00023136"/>
    </source>
</evidence>
<gene>
    <name evidence="6" type="ORF">GCM10007418_29760</name>
</gene>
<keyword evidence="2" id="KW-0472">Membrane</keyword>
<dbReference type="InterPro" id="IPR051407">
    <property type="entry name" value="Bact_OM_lipoprot/Surf_antigen"/>
</dbReference>
<evidence type="ECO:0000313" key="6">
    <source>
        <dbReference type="EMBL" id="GGD08730.1"/>
    </source>
</evidence>
<comment type="caution">
    <text evidence="6">The sequence shown here is derived from an EMBL/GenBank/DDBJ whole genome shotgun (WGS) entry which is preliminary data.</text>
</comment>
<dbReference type="EMBL" id="BMFF01000007">
    <property type="protein sequence ID" value="GGD08730.1"/>
    <property type="molecule type" value="Genomic_DNA"/>
</dbReference>
<dbReference type="PANTHER" id="PTHR35603">
    <property type="match status" value="1"/>
</dbReference>
<feature type="chain" id="PRO_5047281943" description="Glycine zipper 2TM domain-containing protein" evidence="4">
    <location>
        <begin position="24"/>
        <end position="178"/>
    </location>
</feature>